<dbReference type="PRINTS" id="PR00834">
    <property type="entry name" value="PROTEASES2C"/>
</dbReference>
<dbReference type="PANTHER" id="PTHR43343:SF3">
    <property type="entry name" value="PROTEASE DO-LIKE 8, CHLOROPLASTIC"/>
    <property type="match status" value="1"/>
</dbReference>
<accession>A0ABX7Y8N7</accession>
<dbReference type="EMBL" id="CP072384">
    <property type="protein sequence ID" value="QUC09592.1"/>
    <property type="molecule type" value="Genomic_DNA"/>
</dbReference>
<evidence type="ECO:0000256" key="4">
    <source>
        <dbReference type="SAM" id="MobiDB-lite"/>
    </source>
</evidence>
<keyword evidence="5" id="KW-0812">Transmembrane</keyword>
<dbReference type="Pfam" id="PF13365">
    <property type="entry name" value="Trypsin_2"/>
    <property type="match status" value="1"/>
</dbReference>
<dbReference type="SUPFAM" id="SSF50494">
    <property type="entry name" value="Trypsin-like serine proteases"/>
    <property type="match status" value="1"/>
</dbReference>
<dbReference type="SUPFAM" id="SSF50156">
    <property type="entry name" value="PDZ domain-like"/>
    <property type="match status" value="1"/>
</dbReference>
<dbReference type="PROSITE" id="PS50106">
    <property type="entry name" value="PDZ"/>
    <property type="match status" value="1"/>
</dbReference>
<evidence type="ECO:0000313" key="7">
    <source>
        <dbReference type="EMBL" id="QUC09592.1"/>
    </source>
</evidence>
<keyword evidence="3" id="KW-0378">Hydrolase</keyword>
<evidence type="ECO:0000256" key="5">
    <source>
        <dbReference type="SAM" id="Phobius"/>
    </source>
</evidence>
<dbReference type="Proteomes" id="UP000678513">
    <property type="component" value="Chromosome"/>
</dbReference>
<evidence type="ECO:0000313" key="8">
    <source>
        <dbReference type="Proteomes" id="UP000678513"/>
    </source>
</evidence>
<feature type="compositionally biased region" description="Polar residues" evidence="4">
    <location>
        <begin position="1"/>
        <end position="21"/>
    </location>
</feature>
<name>A0ABX7Y8N7_9ACTN</name>
<feature type="transmembrane region" description="Helical" evidence="5">
    <location>
        <begin position="55"/>
        <end position="80"/>
    </location>
</feature>
<dbReference type="InterPro" id="IPR001940">
    <property type="entry name" value="Peptidase_S1C"/>
</dbReference>
<dbReference type="PANTHER" id="PTHR43343">
    <property type="entry name" value="PEPTIDASE S12"/>
    <property type="match status" value="1"/>
</dbReference>
<dbReference type="InterPro" id="IPR001478">
    <property type="entry name" value="PDZ"/>
</dbReference>
<dbReference type="SMART" id="SM00228">
    <property type="entry name" value="PDZ"/>
    <property type="match status" value="1"/>
</dbReference>
<evidence type="ECO:0000259" key="6">
    <source>
        <dbReference type="PROSITE" id="PS50106"/>
    </source>
</evidence>
<evidence type="ECO:0000256" key="1">
    <source>
        <dbReference type="ARBA" id="ARBA00010541"/>
    </source>
</evidence>
<dbReference type="Gene3D" id="2.40.10.10">
    <property type="entry name" value="Trypsin-like serine proteases"/>
    <property type="match status" value="2"/>
</dbReference>
<keyword evidence="5" id="KW-1133">Transmembrane helix</keyword>
<feature type="region of interest" description="Disordered" evidence="4">
    <location>
        <begin position="1"/>
        <end position="51"/>
    </location>
</feature>
<comment type="similarity">
    <text evidence="1">Belongs to the peptidase S1C family.</text>
</comment>
<feature type="compositionally biased region" description="Low complexity" evidence="4">
    <location>
        <begin position="22"/>
        <end position="46"/>
    </location>
</feature>
<keyword evidence="2" id="KW-0645">Protease</keyword>
<keyword evidence="8" id="KW-1185">Reference proteome</keyword>
<keyword evidence="5" id="KW-0472">Membrane</keyword>
<reference evidence="7 8" key="1">
    <citation type="submission" date="2021-03" db="EMBL/GenBank/DDBJ databases">
        <title>Human Oral Microbial Genomes.</title>
        <authorList>
            <person name="Johnston C.D."/>
            <person name="Chen T."/>
            <person name="Dewhirst F.E."/>
        </authorList>
    </citation>
    <scope>NUCLEOTIDE SEQUENCE [LARGE SCALE GENOMIC DNA]</scope>
    <source>
        <strain evidence="7 8">DSMZ 100122</strain>
    </source>
</reference>
<dbReference type="Pfam" id="PF13180">
    <property type="entry name" value="PDZ_2"/>
    <property type="match status" value="1"/>
</dbReference>
<dbReference type="InterPro" id="IPR043504">
    <property type="entry name" value="Peptidase_S1_PA_chymotrypsin"/>
</dbReference>
<evidence type="ECO:0000256" key="3">
    <source>
        <dbReference type="ARBA" id="ARBA00022801"/>
    </source>
</evidence>
<dbReference type="Gene3D" id="2.30.42.10">
    <property type="match status" value="1"/>
</dbReference>
<proteinExistence type="inferred from homology"/>
<sequence length="419" mass="40908">MPQTPTGQGQSAQTPNGPSHGTSPVSPGAVPAAGPYPAPAQAATTTRPRKSRKTLAGLVAVALLSAGVGGVSAVAANHYLGSGSNASSAVSTATTTQVAQSSANSPDWTATAAAVKNAVVAIKVAGSSGQGQGSGVVIDSQGHIVTNNHVVSSAGQGAQINVTIGDKSYAASVVGTDPSTDLAVLKLENPPSDLTVASWGDSSGLKVGQPVMAVGNPLGLSDTVTTGIVSALNRPVTTQAVSSENTANNQGSDVVVTSAIQTNAAINPGNSGGALVDSSGALVGITSSIASLASGNSSGQSGNIGIGFAIPSAQAKSVVEQLIANGTVKHAQIGVRASDGSSGTQLGAKVDEVTQGSPAEKAGLRTGDLITAIDGTPVVGTESLVAQIRTHEVGKEVTLKVLRDGETIELKATLAAASR</sequence>
<dbReference type="InterPro" id="IPR009003">
    <property type="entry name" value="Peptidase_S1_PA"/>
</dbReference>
<feature type="domain" description="PDZ" evidence="6">
    <location>
        <begin position="317"/>
        <end position="405"/>
    </location>
</feature>
<gene>
    <name evidence="7" type="ORF">J5A65_03425</name>
</gene>
<organism evidence="7 8">
    <name type="scientific">Arachnia rubra</name>
    <dbReference type="NCBI Taxonomy" id="1547448"/>
    <lineage>
        <taxon>Bacteria</taxon>
        <taxon>Bacillati</taxon>
        <taxon>Actinomycetota</taxon>
        <taxon>Actinomycetes</taxon>
        <taxon>Propionibacteriales</taxon>
        <taxon>Propionibacteriaceae</taxon>
        <taxon>Arachnia</taxon>
    </lineage>
</organism>
<evidence type="ECO:0000256" key="2">
    <source>
        <dbReference type="ARBA" id="ARBA00022670"/>
    </source>
</evidence>
<dbReference type="InterPro" id="IPR051201">
    <property type="entry name" value="Chloro_Bact_Ser_Proteases"/>
</dbReference>
<protein>
    <submittedName>
        <fullName evidence="7">Trypsin-like peptidase domain-containing protein</fullName>
    </submittedName>
</protein>
<dbReference type="InterPro" id="IPR036034">
    <property type="entry name" value="PDZ_sf"/>
</dbReference>